<feature type="compositionally biased region" description="Polar residues" evidence="1">
    <location>
        <begin position="297"/>
        <end position="308"/>
    </location>
</feature>
<accession>A0AAD9AN51</accession>
<dbReference type="PANTHER" id="PTHR38049:SF2">
    <property type="entry name" value="RICIN B LECTIN DOMAIN-CONTAINING PROTEIN"/>
    <property type="match status" value="1"/>
</dbReference>
<proteinExistence type="predicted"/>
<evidence type="ECO:0000313" key="2">
    <source>
        <dbReference type="EMBL" id="KAK1850475.1"/>
    </source>
</evidence>
<dbReference type="Proteomes" id="UP001243330">
    <property type="component" value="Unassembled WGS sequence"/>
</dbReference>
<dbReference type="AlphaFoldDB" id="A0AAD9AN51"/>
<feature type="compositionally biased region" description="Polar residues" evidence="1">
    <location>
        <begin position="242"/>
        <end position="252"/>
    </location>
</feature>
<evidence type="ECO:0000313" key="3">
    <source>
        <dbReference type="Proteomes" id="UP001243330"/>
    </source>
</evidence>
<name>A0AAD9AN51_9PEZI</name>
<feature type="region of interest" description="Disordered" evidence="1">
    <location>
        <begin position="212"/>
        <end position="274"/>
    </location>
</feature>
<keyword evidence="3" id="KW-1185">Reference proteome</keyword>
<sequence>MFNDPHNPSFKAKETYAQVEMVLSLLVSFGTAVGAHEGIKASMAKSRKEEHRSRKNNLIVHCPKSSQYSPYLEGRRVVLSGDRLYIDTGTAHDVPFGHPFEGYYIPYPDSRYAGLVTTITPEAPIMNWVFMDPLTYSFQFGVRAVADANLTGPWDCTRQDRRLTFCGWEGFCAVLEDSGVWGLYYDFDGDGMRKKFGQEGRVVIEIELIRSELRTPKPEPEPEPQPEQDVTATAEQKDESAQQKGENSTEPESFSPERVDAPSKPVQEFGVTLEEKMERMYVGKVEDEETYSVISEPLSTMSTPSTASGGMPKKRRKRRSRAKKYQSPSVENSEEEKGTAEV</sequence>
<feature type="region of interest" description="Disordered" evidence="1">
    <location>
        <begin position="293"/>
        <end position="342"/>
    </location>
</feature>
<feature type="compositionally biased region" description="Basic residues" evidence="1">
    <location>
        <begin position="312"/>
        <end position="324"/>
    </location>
</feature>
<gene>
    <name evidence="2" type="ORF">CCHR01_06878</name>
</gene>
<comment type="caution">
    <text evidence="2">The sequence shown here is derived from an EMBL/GenBank/DDBJ whole genome shotgun (WGS) entry which is preliminary data.</text>
</comment>
<protein>
    <submittedName>
        <fullName evidence="2">Uncharacterized protein</fullName>
    </submittedName>
</protein>
<evidence type="ECO:0000256" key="1">
    <source>
        <dbReference type="SAM" id="MobiDB-lite"/>
    </source>
</evidence>
<reference evidence="2" key="1">
    <citation type="submission" date="2023-01" db="EMBL/GenBank/DDBJ databases">
        <title>Colletotrichum chrysophilum M932 genome sequence.</title>
        <authorList>
            <person name="Baroncelli R."/>
        </authorList>
    </citation>
    <scope>NUCLEOTIDE SEQUENCE</scope>
    <source>
        <strain evidence="2">M932</strain>
    </source>
</reference>
<dbReference type="PANTHER" id="PTHR38049">
    <property type="entry name" value="RICIN B LECTIN DOMAIN-CONTAINING PROTEIN"/>
    <property type="match status" value="1"/>
</dbReference>
<organism evidence="2 3">
    <name type="scientific">Colletotrichum chrysophilum</name>
    <dbReference type="NCBI Taxonomy" id="1836956"/>
    <lineage>
        <taxon>Eukaryota</taxon>
        <taxon>Fungi</taxon>
        <taxon>Dikarya</taxon>
        <taxon>Ascomycota</taxon>
        <taxon>Pezizomycotina</taxon>
        <taxon>Sordariomycetes</taxon>
        <taxon>Hypocreomycetidae</taxon>
        <taxon>Glomerellales</taxon>
        <taxon>Glomerellaceae</taxon>
        <taxon>Colletotrichum</taxon>
        <taxon>Colletotrichum gloeosporioides species complex</taxon>
    </lineage>
</organism>
<dbReference type="EMBL" id="JAQOWY010000118">
    <property type="protein sequence ID" value="KAK1850475.1"/>
    <property type="molecule type" value="Genomic_DNA"/>
</dbReference>